<dbReference type="AlphaFoldDB" id="A0A1Z4LNG3"/>
<dbReference type="InterPro" id="IPR020904">
    <property type="entry name" value="Sc_DH/Rdtase_CS"/>
</dbReference>
<dbReference type="Gene3D" id="3.40.50.720">
    <property type="entry name" value="NAD(P)-binding Rossmann-like Domain"/>
    <property type="match status" value="1"/>
</dbReference>
<reference evidence="5 6" key="1">
    <citation type="submission" date="2017-06" db="EMBL/GenBank/DDBJ databases">
        <title>Genome sequencing of cyanobaciteial culture collection at National Institute for Environmental Studies (NIES).</title>
        <authorList>
            <person name="Hirose Y."/>
            <person name="Shimura Y."/>
            <person name="Fujisawa T."/>
            <person name="Nakamura Y."/>
            <person name="Kawachi M."/>
        </authorList>
    </citation>
    <scope>NUCLEOTIDE SEQUENCE [LARGE SCALE GENOMIC DNA]</scope>
    <source>
        <strain evidence="5 6">NIES-267</strain>
    </source>
</reference>
<dbReference type="CDD" id="cd05233">
    <property type="entry name" value="SDR_c"/>
    <property type="match status" value="1"/>
</dbReference>
<evidence type="ECO:0000256" key="2">
    <source>
        <dbReference type="ARBA" id="ARBA00023002"/>
    </source>
</evidence>
<feature type="compositionally biased region" description="Basic and acidic residues" evidence="4">
    <location>
        <begin position="287"/>
        <end position="297"/>
    </location>
</feature>
<sequence length="297" mass="32639">MSNTQFRPMTTIKGKTIVLTGASRGIGAFIARELAKKQATVICVSRSQSGLERICSEIDDLGGKGIGVIFDVSKVERMPELMYEIKQLTGSFNVDILVNNAGIEIYRSFQNYSLKDIQLVLSVNLIAAIELTRLVLPNMLNKGSGHIVNIASFSTQKGHPYDSVYSASKAGLLMWADALRDELAPTDIIVSNICPGYSQRGLFADNNMSAAQVTEASSTPQNVATAVYQAIENNGNQMVVNDNFFTRNMTKLKFAVEQFLPNFGDADNQITDENNLNKRPNQSQQNSKEKLVINETD</sequence>
<keyword evidence="6" id="KW-1185">Reference proteome</keyword>
<dbReference type="GO" id="GO:0016020">
    <property type="term" value="C:membrane"/>
    <property type="evidence" value="ECO:0007669"/>
    <property type="project" value="TreeGrafter"/>
</dbReference>
<accession>A0A1Z4LNG3</accession>
<organism evidence="5 6">
    <name type="scientific">Calothrix parasitica NIES-267</name>
    <dbReference type="NCBI Taxonomy" id="1973488"/>
    <lineage>
        <taxon>Bacteria</taxon>
        <taxon>Bacillati</taxon>
        <taxon>Cyanobacteriota</taxon>
        <taxon>Cyanophyceae</taxon>
        <taxon>Nostocales</taxon>
        <taxon>Calotrichaceae</taxon>
        <taxon>Calothrix</taxon>
    </lineage>
</organism>
<dbReference type="SUPFAM" id="SSF51735">
    <property type="entry name" value="NAD(P)-binding Rossmann-fold domains"/>
    <property type="match status" value="1"/>
</dbReference>
<evidence type="ECO:0000313" key="6">
    <source>
        <dbReference type="Proteomes" id="UP000218418"/>
    </source>
</evidence>
<comment type="similarity">
    <text evidence="1 3">Belongs to the short-chain dehydrogenases/reductases (SDR) family.</text>
</comment>
<evidence type="ECO:0000256" key="4">
    <source>
        <dbReference type="SAM" id="MobiDB-lite"/>
    </source>
</evidence>
<feature type="compositionally biased region" description="Polar residues" evidence="4">
    <location>
        <begin position="268"/>
        <end position="286"/>
    </location>
</feature>
<dbReference type="InterPro" id="IPR002347">
    <property type="entry name" value="SDR_fam"/>
</dbReference>
<proteinExistence type="inferred from homology"/>
<dbReference type="PIRSF" id="PIRSF000126">
    <property type="entry name" value="11-beta-HSD1"/>
    <property type="match status" value="1"/>
</dbReference>
<keyword evidence="2" id="KW-0560">Oxidoreductase</keyword>
<dbReference type="OrthoDB" id="9785520at2"/>
<evidence type="ECO:0000256" key="1">
    <source>
        <dbReference type="ARBA" id="ARBA00006484"/>
    </source>
</evidence>
<dbReference type="Pfam" id="PF00106">
    <property type="entry name" value="adh_short"/>
    <property type="match status" value="1"/>
</dbReference>
<dbReference type="GO" id="GO:0016491">
    <property type="term" value="F:oxidoreductase activity"/>
    <property type="evidence" value="ECO:0007669"/>
    <property type="project" value="UniProtKB-KW"/>
</dbReference>
<gene>
    <name evidence="5" type="ORF">NIES267_22790</name>
</gene>
<feature type="region of interest" description="Disordered" evidence="4">
    <location>
        <begin position="266"/>
        <end position="297"/>
    </location>
</feature>
<dbReference type="PANTHER" id="PTHR44196:SF1">
    <property type="entry name" value="DEHYDROGENASE_REDUCTASE SDR FAMILY MEMBER 7B"/>
    <property type="match status" value="1"/>
</dbReference>
<dbReference type="PRINTS" id="PR00081">
    <property type="entry name" value="GDHRDH"/>
</dbReference>
<dbReference type="InterPro" id="IPR036291">
    <property type="entry name" value="NAD(P)-bd_dom_sf"/>
</dbReference>
<name>A0A1Z4LNG3_9CYAN</name>
<dbReference type="PANTHER" id="PTHR44196">
    <property type="entry name" value="DEHYDROGENASE/REDUCTASE SDR FAMILY MEMBER 7B"/>
    <property type="match status" value="1"/>
</dbReference>
<evidence type="ECO:0000313" key="5">
    <source>
        <dbReference type="EMBL" id="BAY82795.1"/>
    </source>
</evidence>
<dbReference type="Proteomes" id="UP000218418">
    <property type="component" value="Chromosome"/>
</dbReference>
<dbReference type="PRINTS" id="PR00080">
    <property type="entry name" value="SDRFAMILY"/>
</dbReference>
<dbReference type="PROSITE" id="PS00061">
    <property type="entry name" value="ADH_SHORT"/>
    <property type="match status" value="1"/>
</dbReference>
<dbReference type="EMBL" id="AP018227">
    <property type="protein sequence ID" value="BAY82795.1"/>
    <property type="molecule type" value="Genomic_DNA"/>
</dbReference>
<evidence type="ECO:0000256" key="3">
    <source>
        <dbReference type="RuleBase" id="RU000363"/>
    </source>
</evidence>
<protein>
    <submittedName>
        <fullName evidence="5">Short-chain dehydrogenase/reductase SDR, HetN</fullName>
    </submittedName>
</protein>